<evidence type="ECO:0000313" key="3">
    <source>
        <dbReference type="Proteomes" id="UP000828393"/>
    </source>
</evidence>
<dbReference type="EMBL" id="MZ428222">
    <property type="protein sequence ID" value="QZE50544.1"/>
    <property type="molecule type" value="Genomic_DNA"/>
</dbReference>
<evidence type="ECO:0000256" key="1">
    <source>
        <dbReference type="SAM" id="Phobius"/>
    </source>
</evidence>
<protein>
    <submittedName>
        <fullName evidence="2">Membrane protein</fullName>
    </submittedName>
</protein>
<accession>A0AAE7XHQ3</accession>
<keyword evidence="1" id="KW-0472">Membrane</keyword>
<dbReference type="Proteomes" id="UP000828393">
    <property type="component" value="Segment"/>
</dbReference>
<keyword evidence="3" id="KW-1185">Reference proteome</keyword>
<organism evidence="2 3">
    <name type="scientific">Klebsiella phage vB_KpnS-VAC4</name>
    <dbReference type="NCBI Taxonomy" id="2864362"/>
    <lineage>
        <taxon>Viruses</taxon>
        <taxon>Duplodnaviria</taxon>
        <taxon>Heunggongvirae</taxon>
        <taxon>Uroviricota</taxon>
        <taxon>Caudoviricetes</taxon>
        <taxon>Drexlerviridae</taxon>
        <taxon>Webervirus</taxon>
        <taxon>Webervirus VAC4</taxon>
    </lineage>
</organism>
<keyword evidence="1" id="KW-1133">Transmembrane helix</keyword>
<sequence length="67" mass="7526">MKFIILMMLTVLCMSGPGGFIFAVMLLVVTGIIDVRHHHVMTDLRLNRLINDIKAACEGMEIKVVKK</sequence>
<proteinExistence type="predicted"/>
<feature type="transmembrane region" description="Helical" evidence="1">
    <location>
        <begin position="6"/>
        <end position="33"/>
    </location>
</feature>
<keyword evidence="1" id="KW-0812">Transmembrane</keyword>
<evidence type="ECO:0000313" key="2">
    <source>
        <dbReference type="EMBL" id="QZE50544.1"/>
    </source>
</evidence>
<name>A0AAE7XHQ3_9CAUD</name>
<reference evidence="2 3" key="1">
    <citation type="submission" date="2021-06" db="EMBL/GenBank/DDBJ databases">
        <title>PemIK (PemK/PemI) type II TA system from Klebsiella pneumoniae clinical strains inhibits lytic phage.</title>
        <authorList>
            <person name="Bleriot I.I."/>
            <person name="Blasco L.L."/>
            <person name="Pacios O.O."/>
            <person name="Fernandez-Garcia L.L."/>
            <person name="Ambroa A.A."/>
            <person name="Lopez M.M."/>
            <person name="Gonzalez-Bardanca M.M."/>
            <person name="Fernandez-Cuenca F.F."/>
            <person name="Oteo J.J."/>
            <person name="Pascual A.A."/>
            <person name="Martinez-Martinez L.L."/>
            <person name="Domingo-Calpa P.P."/>
            <person name="Wood T.T.K."/>
            <person name="Tomas M.M."/>
        </authorList>
    </citation>
    <scope>NUCLEOTIDE SEQUENCE [LARGE SCALE GENOMIC DNA]</scope>
</reference>